<dbReference type="PROSITE" id="PS51831">
    <property type="entry name" value="HD"/>
    <property type="match status" value="1"/>
</dbReference>
<dbReference type="InterPro" id="IPR043519">
    <property type="entry name" value="NT_sf"/>
</dbReference>
<dbReference type="SUPFAM" id="SSF81891">
    <property type="entry name" value="Poly A polymerase C-terminal region-like"/>
    <property type="match status" value="1"/>
</dbReference>
<dbReference type="NCBIfam" id="NF008137">
    <property type="entry name" value="PRK10885.1"/>
    <property type="match status" value="1"/>
</dbReference>
<keyword evidence="3 12" id="KW-0819">tRNA processing</keyword>
<feature type="binding site" evidence="12">
    <location>
        <position position="8"/>
    </location>
    <ligand>
        <name>ATP</name>
        <dbReference type="ChEBI" id="CHEBI:30616"/>
    </ligand>
</feature>
<feature type="binding site" evidence="12">
    <location>
        <position position="140"/>
    </location>
    <ligand>
        <name>ATP</name>
        <dbReference type="ChEBI" id="CHEBI:30616"/>
    </ligand>
</feature>
<comment type="cofactor">
    <cofactor evidence="12">
        <name>Mg(2+)</name>
        <dbReference type="ChEBI" id="CHEBI:18420"/>
    </cofactor>
    <text evidence="12">Magnesium is required for nucleotidyltransferase activity.</text>
</comment>
<dbReference type="InterPro" id="IPR050124">
    <property type="entry name" value="tRNA_CCA-adding_enzyme"/>
</dbReference>
<dbReference type="Pfam" id="PF12627">
    <property type="entry name" value="PolyA_pol_RNAbd"/>
    <property type="match status" value="1"/>
</dbReference>
<evidence type="ECO:0000256" key="6">
    <source>
        <dbReference type="ARBA" id="ARBA00022741"/>
    </source>
</evidence>
<dbReference type="Gene3D" id="1.10.3090.10">
    <property type="entry name" value="cca-adding enzyme, domain 2"/>
    <property type="match status" value="1"/>
</dbReference>
<evidence type="ECO:0000256" key="2">
    <source>
        <dbReference type="ARBA" id="ARBA00022679"/>
    </source>
</evidence>
<dbReference type="RefSeq" id="WP_311364477.1">
    <property type="nucleotide sequence ID" value="NZ_JAVRIC010000007.1"/>
</dbReference>
<keyword evidence="11 12" id="KW-0694">RNA-binding</keyword>
<comment type="caution">
    <text evidence="14">The sequence shown here is derived from an EMBL/GenBank/DDBJ whole genome shotgun (WGS) entry which is preliminary data.</text>
</comment>
<feature type="domain" description="HD" evidence="13">
    <location>
        <begin position="228"/>
        <end position="323"/>
    </location>
</feature>
<dbReference type="HAMAP" id="MF_01262">
    <property type="entry name" value="CCA_bact_type2"/>
    <property type="match status" value="1"/>
</dbReference>
<evidence type="ECO:0000256" key="10">
    <source>
        <dbReference type="ARBA" id="ARBA00022842"/>
    </source>
</evidence>
<proteinExistence type="inferred from homology"/>
<feature type="binding site" evidence="12">
    <location>
        <position position="91"/>
    </location>
    <ligand>
        <name>ATP</name>
        <dbReference type="ChEBI" id="CHEBI:30616"/>
    </ligand>
</feature>
<dbReference type="EC" id="3.1.4.-" evidence="12"/>
<name>A0ABU2WHT0_9GAMM</name>
<comment type="domain">
    <text evidence="12">Comprises two domains: an N-terminal domain containing the nucleotidyltransferase activity and a C-terminal HD domain associated with both phosphodiesterase and phosphatase activities.</text>
</comment>
<keyword evidence="7 12" id="KW-0692">RNA repair</keyword>
<dbReference type="Pfam" id="PF01743">
    <property type="entry name" value="PolyA_pol"/>
    <property type="match status" value="1"/>
</dbReference>
<keyword evidence="1 12" id="KW-0533">Nickel</keyword>
<evidence type="ECO:0000256" key="9">
    <source>
        <dbReference type="ARBA" id="ARBA00022840"/>
    </source>
</evidence>
<reference evidence="14 15" key="1">
    <citation type="submission" date="2023-09" db="EMBL/GenBank/DDBJ databases">
        <authorList>
            <person name="Rey-Velasco X."/>
        </authorList>
    </citation>
    <scope>NUCLEOTIDE SEQUENCE [LARGE SCALE GENOMIC DNA]</scope>
    <source>
        <strain evidence="14 15">W345</strain>
    </source>
</reference>
<evidence type="ECO:0000259" key="13">
    <source>
        <dbReference type="PROSITE" id="PS51831"/>
    </source>
</evidence>
<dbReference type="HAMAP" id="MF_01261">
    <property type="entry name" value="CCA_bact_type1"/>
    <property type="match status" value="1"/>
</dbReference>
<dbReference type="InterPro" id="IPR012006">
    <property type="entry name" value="CCA_bact"/>
</dbReference>
<keyword evidence="4 12" id="KW-0548">Nucleotidyltransferase</keyword>
<organism evidence="14 15">
    <name type="scientific">Banduia mediterranea</name>
    <dbReference type="NCBI Taxonomy" id="3075609"/>
    <lineage>
        <taxon>Bacteria</taxon>
        <taxon>Pseudomonadati</taxon>
        <taxon>Pseudomonadota</taxon>
        <taxon>Gammaproteobacteria</taxon>
        <taxon>Nevskiales</taxon>
        <taxon>Algiphilaceae</taxon>
        <taxon>Banduia</taxon>
    </lineage>
</organism>
<evidence type="ECO:0000256" key="8">
    <source>
        <dbReference type="ARBA" id="ARBA00022801"/>
    </source>
</evidence>
<dbReference type="CDD" id="cd00077">
    <property type="entry name" value="HDc"/>
    <property type="match status" value="1"/>
</dbReference>
<feature type="binding site" evidence="12">
    <location>
        <position position="91"/>
    </location>
    <ligand>
        <name>CTP</name>
        <dbReference type="ChEBI" id="CHEBI:37563"/>
    </ligand>
</feature>
<dbReference type="InterPro" id="IPR006674">
    <property type="entry name" value="HD_domain"/>
</dbReference>
<keyword evidence="15" id="KW-1185">Reference proteome</keyword>
<dbReference type="PIRSF" id="PIRSF000813">
    <property type="entry name" value="CCA_bact"/>
    <property type="match status" value="1"/>
</dbReference>
<keyword evidence="9 12" id="KW-0067">ATP-binding</keyword>
<dbReference type="InterPro" id="IPR002646">
    <property type="entry name" value="PolA_pol_head_dom"/>
</dbReference>
<feature type="binding site" evidence="12">
    <location>
        <position position="11"/>
    </location>
    <ligand>
        <name>CTP</name>
        <dbReference type="ChEBI" id="CHEBI:37563"/>
    </ligand>
</feature>
<feature type="binding site" evidence="12">
    <location>
        <position position="140"/>
    </location>
    <ligand>
        <name>CTP</name>
        <dbReference type="ChEBI" id="CHEBI:37563"/>
    </ligand>
</feature>
<feature type="binding site" evidence="12">
    <location>
        <position position="137"/>
    </location>
    <ligand>
        <name>ATP</name>
        <dbReference type="ChEBI" id="CHEBI:30616"/>
    </ligand>
</feature>
<comment type="similarity">
    <text evidence="12">Belongs to the tRNA nucleotidyltransferase/poly(A) polymerase family. Bacterial CCA-adding enzyme type 1 subfamily.</text>
</comment>
<comment type="function">
    <text evidence="12">Catalyzes the addition and repair of the essential 3'-terminal CCA sequence in tRNAs without using a nucleic acid template. Adds these three nucleotides in the order of C, C, and A to the tRNA nucleotide-73, using CTP and ATP as substrates and producing inorganic pyrophosphate. tRNA 3'-terminal CCA addition is required both for tRNA processing and repair. Also involved in tRNA surveillance by mediating tandem CCA addition to generate a CCACCA at the 3' terminus of unstable tRNAs. While stable tRNAs receive only 3'-terminal CCA, unstable tRNAs are marked with CCACCA and rapidly degraded.</text>
</comment>
<comment type="catalytic activity">
    <reaction evidence="12">
        <text>a tRNA with a 3' CCA end + 2 CTP + ATP = a tRNA with a 3' CCACCA end + 3 diphosphate</text>
        <dbReference type="Rhea" id="RHEA:76235"/>
        <dbReference type="Rhea" id="RHEA-COMP:10468"/>
        <dbReference type="Rhea" id="RHEA-COMP:18655"/>
        <dbReference type="ChEBI" id="CHEBI:30616"/>
        <dbReference type="ChEBI" id="CHEBI:33019"/>
        <dbReference type="ChEBI" id="CHEBI:37563"/>
        <dbReference type="ChEBI" id="CHEBI:83071"/>
        <dbReference type="ChEBI" id="CHEBI:195187"/>
    </reaction>
</comment>
<dbReference type="EC" id="3.1.3.-" evidence="12"/>
<keyword evidence="10 12" id="KW-0460">Magnesium</keyword>
<evidence type="ECO:0000256" key="12">
    <source>
        <dbReference type="HAMAP-Rule" id="MF_01261"/>
    </source>
</evidence>
<comment type="catalytic activity">
    <reaction evidence="12">
        <text>a tRNA precursor + 2 CTP + ATP = a tRNA with a 3' CCA end + 3 diphosphate</text>
        <dbReference type="Rhea" id="RHEA:14433"/>
        <dbReference type="Rhea" id="RHEA-COMP:10465"/>
        <dbReference type="Rhea" id="RHEA-COMP:10468"/>
        <dbReference type="ChEBI" id="CHEBI:30616"/>
        <dbReference type="ChEBI" id="CHEBI:33019"/>
        <dbReference type="ChEBI" id="CHEBI:37563"/>
        <dbReference type="ChEBI" id="CHEBI:74896"/>
        <dbReference type="ChEBI" id="CHEBI:83071"/>
        <dbReference type="EC" id="2.7.7.72"/>
    </reaction>
</comment>
<evidence type="ECO:0000256" key="7">
    <source>
        <dbReference type="ARBA" id="ARBA00022800"/>
    </source>
</evidence>
<evidence type="ECO:0000313" key="14">
    <source>
        <dbReference type="EMBL" id="MDT0497083.1"/>
    </source>
</evidence>
<evidence type="ECO:0000256" key="4">
    <source>
        <dbReference type="ARBA" id="ARBA00022695"/>
    </source>
</evidence>
<feature type="binding site" evidence="12">
    <location>
        <position position="8"/>
    </location>
    <ligand>
        <name>CTP</name>
        <dbReference type="ChEBI" id="CHEBI:37563"/>
    </ligand>
</feature>
<keyword evidence="2 12" id="KW-0808">Transferase</keyword>
<dbReference type="SUPFAM" id="SSF81301">
    <property type="entry name" value="Nucleotidyltransferase"/>
    <property type="match status" value="1"/>
</dbReference>
<keyword evidence="5 12" id="KW-0479">Metal-binding</keyword>
<evidence type="ECO:0000313" key="15">
    <source>
        <dbReference type="Proteomes" id="UP001254608"/>
    </source>
</evidence>
<dbReference type="Proteomes" id="UP001254608">
    <property type="component" value="Unassembled WGS sequence"/>
</dbReference>
<dbReference type="GO" id="GO:0016787">
    <property type="term" value="F:hydrolase activity"/>
    <property type="evidence" value="ECO:0007669"/>
    <property type="project" value="UniProtKB-KW"/>
</dbReference>
<gene>
    <name evidence="12" type="primary">cca</name>
    <name evidence="14" type="ORF">RM530_06850</name>
</gene>
<comment type="subunit">
    <text evidence="12">Monomer. Can also form homodimers and oligomers.</text>
</comment>
<dbReference type="PANTHER" id="PTHR47545:SF1">
    <property type="entry name" value="MULTIFUNCTIONAL CCA PROTEIN"/>
    <property type="match status" value="1"/>
</dbReference>
<protein>
    <recommendedName>
        <fullName evidence="12">Multifunctional CCA protein</fullName>
    </recommendedName>
    <domain>
        <recommendedName>
            <fullName evidence="12">CCA-adding enzyme</fullName>
            <ecNumber evidence="12">2.7.7.72</ecNumber>
        </recommendedName>
        <alternativeName>
            <fullName evidence="12">CCA tRNA nucleotidyltransferase</fullName>
        </alternativeName>
        <alternativeName>
            <fullName evidence="12">tRNA CCA-pyrophosphorylase</fullName>
        </alternativeName>
        <alternativeName>
            <fullName evidence="12">tRNA adenylyl-/cytidylyl-transferase</fullName>
        </alternativeName>
        <alternativeName>
            <fullName evidence="12">tRNA nucleotidyltransferase</fullName>
        </alternativeName>
        <alternativeName>
            <fullName evidence="12">tRNA-NT</fullName>
        </alternativeName>
    </domain>
    <domain>
        <recommendedName>
            <fullName evidence="12">2'-nucleotidase</fullName>
            <ecNumber evidence="12">3.1.3.-</ecNumber>
        </recommendedName>
    </domain>
    <domain>
        <recommendedName>
            <fullName evidence="12">2',3'-cyclic phosphodiesterase</fullName>
            <ecNumber evidence="12">3.1.4.-</ecNumber>
        </recommendedName>
    </domain>
    <domain>
        <recommendedName>
            <fullName evidence="12">Phosphatase</fullName>
        </recommendedName>
    </domain>
</protein>
<dbReference type="PANTHER" id="PTHR47545">
    <property type="entry name" value="MULTIFUNCTIONAL CCA PROTEIN"/>
    <property type="match status" value="1"/>
</dbReference>
<evidence type="ECO:0000256" key="11">
    <source>
        <dbReference type="ARBA" id="ARBA00022884"/>
    </source>
</evidence>
<keyword evidence="6 12" id="KW-0547">Nucleotide-binding</keyword>
<accession>A0ABU2WHT0</accession>
<keyword evidence="8 12" id="KW-0378">Hydrolase</keyword>
<feature type="binding site" evidence="12">
    <location>
        <position position="21"/>
    </location>
    <ligand>
        <name>Mg(2+)</name>
        <dbReference type="ChEBI" id="CHEBI:18420"/>
    </ligand>
</feature>
<dbReference type="Gene3D" id="3.30.460.10">
    <property type="entry name" value="Beta Polymerase, domain 2"/>
    <property type="match status" value="1"/>
</dbReference>
<feature type="binding site" evidence="12">
    <location>
        <position position="11"/>
    </location>
    <ligand>
        <name>ATP</name>
        <dbReference type="ChEBI" id="CHEBI:30616"/>
    </ligand>
</feature>
<comment type="cofactor">
    <cofactor evidence="12">
        <name>Ni(2+)</name>
        <dbReference type="ChEBI" id="CHEBI:49786"/>
    </cofactor>
    <text evidence="12">Nickel for phosphatase activity.</text>
</comment>
<sequence length="405" mass="45513">MKRYLVGGAVRDALLGLAVHERDWVVVGADPDTLLAQGYRPVGVDFPVFLHPETQEEHALARTERKSGRGYHGFTFHTGPEVTIEDDLLRRDLTVNAIAQDVDGRLIDPYGGRADIEARVLRHVSEAFAEDPVRILRVARFHARFAALGFSVAPETQQLMRQMVEAGEVDHLVAERVWRETARALMHDRPSVYFETLRACGALARIMPEIDALFGVPQPAQYHPEIDSGRHVMMALDVAARESAPLRVRVAVLLHDLGKGVTPREHWPSHRGHEQTGIPLVRGFCARLRVPHVCRDLALAVTENHLRVHRSEELRASTTLDLVEQFRGLRDPEYFEDALWACRCDVRGRLDRESVDYPSIERLRAARDVAATVQASDAMAQGAVGPQIGERLRQLRIAAIKRARR</sequence>
<evidence type="ECO:0000256" key="3">
    <source>
        <dbReference type="ARBA" id="ARBA00022694"/>
    </source>
</evidence>
<dbReference type="Pfam" id="PF01966">
    <property type="entry name" value="HD"/>
    <property type="match status" value="1"/>
</dbReference>
<feature type="binding site" evidence="12">
    <location>
        <position position="137"/>
    </location>
    <ligand>
        <name>CTP</name>
        <dbReference type="ChEBI" id="CHEBI:37563"/>
    </ligand>
</feature>
<dbReference type="InterPro" id="IPR003607">
    <property type="entry name" value="HD/PDEase_dom"/>
</dbReference>
<keyword evidence="12" id="KW-0511">Multifunctional enzyme</keyword>
<feature type="binding site" evidence="12">
    <location>
        <position position="23"/>
    </location>
    <ligand>
        <name>Mg(2+)</name>
        <dbReference type="ChEBI" id="CHEBI:18420"/>
    </ligand>
</feature>
<dbReference type="GO" id="GO:0004810">
    <property type="term" value="F:CCA tRNA nucleotidyltransferase activity"/>
    <property type="evidence" value="ECO:0007669"/>
    <property type="project" value="UniProtKB-EC"/>
</dbReference>
<evidence type="ECO:0000256" key="5">
    <source>
        <dbReference type="ARBA" id="ARBA00022723"/>
    </source>
</evidence>
<dbReference type="EMBL" id="JAVRIC010000007">
    <property type="protein sequence ID" value="MDT0497083.1"/>
    <property type="molecule type" value="Genomic_DNA"/>
</dbReference>
<evidence type="ECO:0000256" key="1">
    <source>
        <dbReference type="ARBA" id="ARBA00022596"/>
    </source>
</evidence>
<dbReference type="InterPro" id="IPR032828">
    <property type="entry name" value="PolyA_RNA-bd"/>
</dbReference>
<comment type="miscellaneous">
    <text evidence="12">A single active site specifically recognizes both ATP and CTP and is responsible for their addition.</text>
</comment>
<dbReference type="EC" id="2.7.7.72" evidence="12"/>